<dbReference type="RefSeq" id="WP_269423714.1">
    <property type="nucleotide sequence ID" value="NZ_JAPWGY010000003.1"/>
</dbReference>
<accession>A0ABT4LKD2</accession>
<evidence type="ECO:0000313" key="1">
    <source>
        <dbReference type="EMBL" id="MCZ4281568.1"/>
    </source>
</evidence>
<dbReference type="PANTHER" id="PTHR39166:SF1">
    <property type="entry name" value="BLL1166 PROTEIN"/>
    <property type="match status" value="1"/>
</dbReference>
<name>A0ABT4LKD2_9PROT</name>
<evidence type="ECO:0000313" key="2">
    <source>
        <dbReference type="Proteomes" id="UP001069802"/>
    </source>
</evidence>
<reference evidence="1" key="1">
    <citation type="submission" date="2022-12" db="EMBL/GenBank/DDBJ databases">
        <title>Bacterial isolates from different developmental stages of Nematostella vectensis.</title>
        <authorList>
            <person name="Fraune S."/>
        </authorList>
    </citation>
    <scope>NUCLEOTIDE SEQUENCE</scope>
    <source>
        <strain evidence="1">G21630-S1</strain>
    </source>
</reference>
<dbReference type="Proteomes" id="UP001069802">
    <property type="component" value="Unassembled WGS sequence"/>
</dbReference>
<dbReference type="Pfam" id="PF06042">
    <property type="entry name" value="NTP_transf_6"/>
    <property type="match status" value="1"/>
</dbReference>
<comment type="caution">
    <text evidence="1">The sequence shown here is derived from an EMBL/GenBank/DDBJ whole genome shotgun (WGS) entry which is preliminary data.</text>
</comment>
<dbReference type="PANTHER" id="PTHR39166">
    <property type="entry name" value="BLL1166 PROTEIN"/>
    <property type="match status" value="1"/>
</dbReference>
<proteinExistence type="predicted"/>
<keyword evidence="2" id="KW-1185">Reference proteome</keyword>
<organism evidence="1 2">
    <name type="scientific">Kiloniella laminariae</name>
    <dbReference type="NCBI Taxonomy" id="454162"/>
    <lineage>
        <taxon>Bacteria</taxon>
        <taxon>Pseudomonadati</taxon>
        <taxon>Pseudomonadota</taxon>
        <taxon>Alphaproteobacteria</taxon>
        <taxon>Rhodospirillales</taxon>
        <taxon>Kiloniellaceae</taxon>
        <taxon>Kiloniella</taxon>
    </lineage>
</organism>
<gene>
    <name evidence="1" type="ORF">O4H49_12315</name>
</gene>
<dbReference type="InterPro" id="IPR009267">
    <property type="entry name" value="NTP_transf_6"/>
</dbReference>
<dbReference type="EMBL" id="JAPWGY010000003">
    <property type="protein sequence ID" value="MCZ4281568.1"/>
    <property type="molecule type" value="Genomic_DNA"/>
</dbReference>
<protein>
    <submittedName>
        <fullName evidence="1">Nucleotidyltransferase family protein</fullName>
    </submittedName>
</protein>
<sequence>MTETTKETYYREVLSQFLRESRLHQRVLACLRTAFPQGWITAGAIRNSVWDMLSGIKEPPLCNDLDVIYFDPHDTRQKTEREIEIRLQQQLPDESQAHAPLQRPQTIRIQDTTGQEELEDALAVTRFFRRRENRAGTRIFLTAAGNMNDTGFCYNYPKGLIKDKIYGSLPPPHIRNFLSDPSLGWPVNHHCIHCPLL</sequence>